<reference evidence="1" key="1">
    <citation type="thesis" date="2020" institute="ProQuest LLC" country="789 East Eisenhower Parkway, Ann Arbor, MI, USA">
        <title>Comparative Genomics and Chromosome Evolution.</title>
        <authorList>
            <person name="Mudd A.B."/>
        </authorList>
    </citation>
    <scope>NUCLEOTIDE SEQUENCE</scope>
    <source>
        <strain evidence="1">237g6f4</strain>
        <tissue evidence="1">Blood</tissue>
    </source>
</reference>
<sequence length="69" mass="7802">MLRAICASDSEGLSASISTVYCHCILLQFSPQQTHVATRCSLHFSSALTRQILQHEFQNMKQWNDAIHP</sequence>
<organism evidence="1 2">
    <name type="scientific">Engystomops pustulosus</name>
    <name type="common">Tungara frog</name>
    <name type="synonym">Physalaemus pustulosus</name>
    <dbReference type="NCBI Taxonomy" id="76066"/>
    <lineage>
        <taxon>Eukaryota</taxon>
        <taxon>Metazoa</taxon>
        <taxon>Chordata</taxon>
        <taxon>Craniata</taxon>
        <taxon>Vertebrata</taxon>
        <taxon>Euteleostomi</taxon>
        <taxon>Amphibia</taxon>
        <taxon>Batrachia</taxon>
        <taxon>Anura</taxon>
        <taxon>Neobatrachia</taxon>
        <taxon>Hyloidea</taxon>
        <taxon>Leptodactylidae</taxon>
        <taxon>Leiuperinae</taxon>
        <taxon>Engystomops</taxon>
    </lineage>
</organism>
<gene>
    <name evidence="1" type="ORF">GDO81_013695</name>
</gene>
<protein>
    <submittedName>
        <fullName evidence="1">Uncharacterized protein</fullName>
    </submittedName>
</protein>
<dbReference type="AlphaFoldDB" id="A0AAV7B4W5"/>
<evidence type="ECO:0000313" key="2">
    <source>
        <dbReference type="Proteomes" id="UP000824782"/>
    </source>
</evidence>
<dbReference type="EMBL" id="WNYA01000006">
    <property type="protein sequence ID" value="KAG8567574.1"/>
    <property type="molecule type" value="Genomic_DNA"/>
</dbReference>
<evidence type="ECO:0000313" key="1">
    <source>
        <dbReference type="EMBL" id="KAG8567574.1"/>
    </source>
</evidence>
<accession>A0AAV7B4W5</accession>
<comment type="caution">
    <text evidence="1">The sequence shown here is derived from an EMBL/GenBank/DDBJ whole genome shotgun (WGS) entry which is preliminary data.</text>
</comment>
<name>A0AAV7B4W5_ENGPU</name>
<dbReference type="Proteomes" id="UP000824782">
    <property type="component" value="Unassembled WGS sequence"/>
</dbReference>
<proteinExistence type="predicted"/>
<keyword evidence="2" id="KW-1185">Reference proteome</keyword>